<dbReference type="EMBL" id="QXFY01001133">
    <property type="protein sequence ID" value="KAE9327182.1"/>
    <property type="molecule type" value="Genomic_DNA"/>
</dbReference>
<dbReference type="EMBL" id="QXGD01001195">
    <property type="protein sequence ID" value="KAE9212199.1"/>
    <property type="molecule type" value="Genomic_DNA"/>
</dbReference>
<dbReference type="Proteomes" id="UP000433483">
    <property type="component" value="Unassembled WGS sequence"/>
</dbReference>
<evidence type="ECO:0000313" key="21">
    <source>
        <dbReference type="Proteomes" id="UP000488956"/>
    </source>
</evidence>
<evidence type="ECO:0000313" key="15">
    <source>
        <dbReference type="Proteomes" id="UP000440367"/>
    </source>
</evidence>
<evidence type="ECO:0000313" key="20">
    <source>
        <dbReference type="Proteomes" id="UP000486351"/>
    </source>
</evidence>
<dbReference type="AlphaFoldDB" id="A0A6A3RLN2"/>
<feature type="chain" id="PRO_5036380509" description="RxLR effector protein" evidence="1">
    <location>
        <begin position="24"/>
        <end position="137"/>
    </location>
</feature>
<organism evidence="5 17">
    <name type="scientific">Phytophthora fragariae</name>
    <dbReference type="NCBI Taxonomy" id="53985"/>
    <lineage>
        <taxon>Eukaryota</taxon>
        <taxon>Sar</taxon>
        <taxon>Stramenopiles</taxon>
        <taxon>Oomycota</taxon>
        <taxon>Peronosporomycetes</taxon>
        <taxon>Peronosporales</taxon>
        <taxon>Peronosporaceae</taxon>
        <taxon>Phytophthora</taxon>
    </lineage>
</organism>
<evidence type="ECO:0000313" key="3">
    <source>
        <dbReference type="EMBL" id="KAE8996306.1"/>
    </source>
</evidence>
<dbReference type="Proteomes" id="UP000441208">
    <property type="component" value="Unassembled WGS sequence"/>
</dbReference>
<dbReference type="OrthoDB" id="141714at2759"/>
<evidence type="ECO:0000313" key="19">
    <source>
        <dbReference type="Proteomes" id="UP000476176"/>
    </source>
</evidence>
<reference evidence="12 13" key="1">
    <citation type="submission" date="2018-08" db="EMBL/GenBank/DDBJ databases">
        <title>Genomic investigation of the strawberry pathogen Phytophthora fragariae indicates pathogenicity is determined by transcriptional variation in three key races.</title>
        <authorList>
            <person name="Adams T.M."/>
            <person name="Armitage A.D."/>
            <person name="Sobczyk M.K."/>
            <person name="Bates H.J."/>
            <person name="Dunwell J.M."/>
            <person name="Nellist C.F."/>
            <person name="Harrison R.J."/>
        </authorList>
    </citation>
    <scope>NUCLEOTIDE SEQUENCE [LARGE SCALE GENOMIC DNA]</scope>
    <source>
        <strain evidence="10 14">A4</strain>
        <strain evidence="9 15">BC-1</strain>
        <strain evidence="8 19">BC-23</strain>
        <strain evidence="7 13">NOV-27</strain>
        <strain evidence="6 16">NOV-5</strain>
        <strain evidence="5 17">NOV-71</strain>
        <strain evidence="11 20">NOV-77</strain>
        <strain evidence="2 12">NOV-9</strain>
        <strain evidence="4 21">ONT-3</strain>
        <strain evidence="3 18">SCRP245</strain>
    </source>
</reference>
<evidence type="ECO:0000313" key="9">
    <source>
        <dbReference type="EMBL" id="KAE9212199.1"/>
    </source>
</evidence>
<dbReference type="EMBL" id="QXGA01001162">
    <property type="protein sequence ID" value="KAE9127103.1"/>
    <property type="molecule type" value="Genomic_DNA"/>
</dbReference>
<feature type="signal peptide" evidence="1">
    <location>
        <begin position="1"/>
        <end position="23"/>
    </location>
</feature>
<evidence type="ECO:0000313" key="6">
    <source>
        <dbReference type="EMBL" id="KAE9127103.1"/>
    </source>
</evidence>
<evidence type="ECO:0000313" key="8">
    <source>
        <dbReference type="EMBL" id="KAE9210981.1"/>
    </source>
</evidence>
<accession>A0A6A3RLN2</accession>
<dbReference type="EMBL" id="QXFW01001114">
    <property type="protein sequence ID" value="KAE8996306.1"/>
    <property type="molecule type" value="Genomic_DNA"/>
</dbReference>
<dbReference type="Proteomes" id="UP000460718">
    <property type="component" value="Unassembled WGS sequence"/>
</dbReference>
<evidence type="ECO:0000313" key="2">
    <source>
        <dbReference type="EMBL" id="KAE8931694.1"/>
    </source>
</evidence>
<evidence type="ECO:0000313" key="11">
    <source>
        <dbReference type="EMBL" id="KAE9327182.1"/>
    </source>
</evidence>
<comment type="caution">
    <text evidence="5">The sequence shown here is derived from an EMBL/GenBank/DDBJ whole genome shotgun (WGS) entry which is preliminary data.</text>
</comment>
<protein>
    <recommendedName>
        <fullName evidence="22">RxLR effector protein</fullName>
    </recommendedName>
</protein>
<keyword evidence="13" id="KW-1185">Reference proteome</keyword>
<dbReference type="EMBL" id="QXFZ01001145">
    <property type="protein sequence ID" value="KAE9096015.1"/>
    <property type="molecule type" value="Genomic_DNA"/>
</dbReference>
<dbReference type="EMBL" id="QXFX01001145">
    <property type="protein sequence ID" value="KAE9095782.1"/>
    <property type="molecule type" value="Genomic_DNA"/>
</dbReference>
<gene>
    <name evidence="10" type="ORF">PF001_g16321</name>
    <name evidence="9" type="ORF">PF002_g18320</name>
    <name evidence="8" type="ORF">PF004_g16051</name>
    <name evidence="7" type="ORF">PF005_g17018</name>
    <name evidence="6" type="ORF">PF006_g16580</name>
    <name evidence="5" type="ORF">PF007_g17170</name>
    <name evidence="11" type="ORF">PF008_g16473</name>
    <name evidence="2" type="ORF">PF009_g18255</name>
    <name evidence="4" type="ORF">PF010_g16583</name>
    <name evidence="3" type="ORF">PF011_g15965</name>
</gene>
<evidence type="ECO:0008006" key="22">
    <source>
        <dbReference type="Google" id="ProtNLM"/>
    </source>
</evidence>
<evidence type="ECO:0000313" key="7">
    <source>
        <dbReference type="EMBL" id="KAE9196103.1"/>
    </source>
</evidence>
<dbReference type="Proteomes" id="UP000486351">
    <property type="component" value="Unassembled WGS sequence"/>
</dbReference>
<evidence type="ECO:0000313" key="5">
    <source>
        <dbReference type="EMBL" id="KAE9096015.1"/>
    </source>
</evidence>
<dbReference type="Proteomes" id="UP000440367">
    <property type="component" value="Unassembled WGS sequence"/>
</dbReference>
<evidence type="ECO:0000313" key="16">
    <source>
        <dbReference type="Proteomes" id="UP000440732"/>
    </source>
</evidence>
<dbReference type="Proteomes" id="UP000488956">
    <property type="component" value="Unassembled WGS sequence"/>
</dbReference>
<dbReference type="Proteomes" id="UP000476176">
    <property type="component" value="Unassembled WGS sequence"/>
</dbReference>
<evidence type="ECO:0000313" key="17">
    <source>
        <dbReference type="Proteomes" id="UP000441208"/>
    </source>
</evidence>
<evidence type="ECO:0000313" key="12">
    <source>
        <dbReference type="Proteomes" id="UP000429523"/>
    </source>
</evidence>
<name>A0A6A3RLN2_9STRA</name>
<evidence type="ECO:0000313" key="13">
    <source>
        <dbReference type="Proteomes" id="UP000433483"/>
    </source>
</evidence>
<evidence type="ECO:0000256" key="1">
    <source>
        <dbReference type="SAM" id="SignalP"/>
    </source>
</evidence>
<evidence type="ECO:0000313" key="18">
    <source>
        <dbReference type="Proteomes" id="UP000460718"/>
    </source>
</evidence>
<dbReference type="EMBL" id="QXGE01001113">
    <property type="protein sequence ID" value="KAE9297622.1"/>
    <property type="molecule type" value="Genomic_DNA"/>
</dbReference>
<sequence>MNLLWRIWSTITPAMLWRLRVDAVFKNKNSNEEITQAAIQSAGNHQVQAIINAWKQNPAKRHVGMCMDICQRIMNTAAQQTTPPTIKTWILDIAYGKNSTGKWSGGWVLYAHKHDTTWAAMLKERFFSKEILLLFGH</sequence>
<dbReference type="EMBL" id="QXGB01001147">
    <property type="protein sequence ID" value="KAE9196103.1"/>
    <property type="molecule type" value="Genomic_DNA"/>
</dbReference>
<keyword evidence="1" id="KW-0732">Signal</keyword>
<dbReference type="Proteomes" id="UP000429523">
    <property type="component" value="Unassembled WGS sequence"/>
</dbReference>
<dbReference type="Proteomes" id="UP000437068">
    <property type="component" value="Unassembled WGS sequence"/>
</dbReference>
<proteinExistence type="predicted"/>
<dbReference type="Proteomes" id="UP000440732">
    <property type="component" value="Unassembled WGS sequence"/>
</dbReference>
<evidence type="ECO:0000313" key="10">
    <source>
        <dbReference type="EMBL" id="KAE9297622.1"/>
    </source>
</evidence>
<evidence type="ECO:0000313" key="4">
    <source>
        <dbReference type="EMBL" id="KAE9095782.1"/>
    </source>
</evidence>
<dbReference type="EMBL" id="QXGC01001112">
    <property type="protein sequence ID" value="KAE9210981.1"/>
    <property type="molecule type" value="Genomic_DNA"/>
</dbReference>
<dbReference type="EMBL" id="QXGF01001207">
    <property type="protein sequence ID" value="KAE8931694.1"/>
    <property type="molecule type" value="Genomic_DNA"/>
</dbReference>
<evidence type="ECO:0000313" key="14">
    <source>
        <dbReference type="Proteomes" id="UP000437068"/>
    </source>
</evidence>